<dbReference type="InterPro" id="IPR025997">
    <property type="entry name" value="SBP_2_dom"/>
</dbReference>
<gene>
    <name evidence="5" type="ORF">GQF63_00965</name>
</gene>
<dbReference type="OrthoDB" id="9803256at2"/>
<comment type="caution">
    <text evidence="5">The sequence shown here is derived from an EMBL/GenBank/DDBJ whole genome shotgun (WGS) entry which is preliminary data.</text>
</comment>
<keyword evidence="6" id="KW-1185">Reference proteome</keyword>
<protein>
    <submittedName>
        <fullName evidence="5">Substrate-binding domain-containing protein</fullName>
    </submittedName>
</protein>
<dbReference type="RefSeq" id="WP_160367497.1">
    <property type="nucleotide sequence ID" value="NZ_WSQA01000001.1"/>
</dbReference>
<dbReference type="CDD" id="cd06267">
    <property type="entry name" value="PBP1_LacI_sugar_binding-like"/>
    <property type="match status" value="1"/>
</dbReference>
<dbReference type="InterPro" id="IPR000843">
    <property type="entry name" value="HTH_LacI"/>
</dbReference>
<dbReference type="SMART" id="SM00354">
    <property type="entry name" value="HTH_LACI"/>
    <property type="match status" value="1"/>
</dbReference>
<dbReference type="PANTHER" id="PTHR30146:SF109">
    <property type="entry name" value="HTH-TYPE TRANSCRIPTIONAL REGULATOR GALS"/>
    <property type="match status" value="1"/>
</dbReference>
<evidence type="ECO:0000256" key="1">
    <source>
        <dbReference type="ARBA" id="ARBA00023015"/>
    </source>
</evidence>
<name>A0A6N8KWE5_9SPHI</name>
<dbReference type="PROSITE" id="PS50932">
    <property type="entry name" value="HTH_LACI_2"/>
    <property type="match status" value="1"/>
</dbReference>
<evidence type="ECO:0000259" key="4">
    <source>
        <dbReference type="PROSITE" id="PS50932"/>
    </source>
</evidence>
<dbReference type="AlphaFoldDB" id="A0A6N8KWE5"/>
<evidence type="ECO:0000313" key="6">
    <source>
        <dbReference type="Proteomes" id="UP000435036"/>
    </source>
</evidence>
<dbReference type="Gene3D" id="1.10.260.40">
    <property type="entry name" value="lambda repressor-like DNA-binding domains"/>
    <property type="match status" value="1"/>
</dbReference>
<evidence type="ECO:0000256" key="2">
    <source>
        <dbReference type="ARBA" id="ARBA00023125"/>
    </source>
</evidence>
<sequence length="337" mass="37917">MTYAHYTLKDIAKALKLSPSTVSRALRDSHEISKETKVLVNDFAKKVNYRVNPIARGLKVRKSFSIGIIVSEIANNFFSQVVDGIESVAYAKNYQVVIAQTKESAERESLHVEQFYARSMDGILMAMSSETHNYEYLHDLIQRGFPIVFFDRVPQQLNSPKVITDNKKGAYEAVQYLANQGCKRIAHLTSSKKLSNSMERLAGYKLALMANHQEYEEKLVKYCDYGGLQQTEIEEALHELAKEQFDGIFISGDRLTTGYLQALKKFPGLISDQIPIAGFTNSDLVDIFSPSITAVRQSAFEMGKRAAELLIEQIEAKGAKPEYQTEVLPVSLIHFAE</sequence>
<dbReference type="Pfam" id="PF13407">
    <property type="entry name" value="Peripla_BP_4"/>
    <property type="match status" value="1"/>
</dbReference>
<keyword evidence="3" id="KW-0804">Transcription</keyword>
<dbReference type="InterPro" id="IPR028082">
    <property type="entry name" value="Peripla_BP_I"/>
</dbReference>
<reference evidence="5 6" key="1">
    <citation type="submission" date="2019-12" db="EMBL/GenBank/DDBJ databases">
        <authorList>
            <person name="Dong K."/>
        </authorList>
    </citation>
    <scope>NUCLEOTIDE SEQUENCE [LARGE SCALE GENOMIC DNA]</scope>
    <source>
        <strain evidence="5 6">JCM 31225</strain>
    </source>
</reference>
<dbReference type="GO" id="GO:0003700">
    <property type="term" value="F:DNA-binding transcription factor activity"/>
    <property type="evidence" value="ECO:0007669"/>
    <property type="project" value="TreeGrafter"/>
</dbReference>
<dbReference type="InterPro" id="IPR010982">
    <property type="entry name" value="Lambda_DNA-bd_dom_sf"/>
</dbReference>
<dbReference type="CDD" id="cd01392">
    <property type="entry name" value="HTH_LacI"/>
    <property type="match status" value="1"/>
</dbReference>
<dbReference type="Proteomes" id="UP000435036">
    <property type="component" value="Unassembled WGS sequence"/>
</dbReference>
<keyword evidence="2" id="KW-0238">DNA-binding</keyword>
<dbReference type="GO" id="GO:0000976">
    <property type="term" value="F:transcription cis-regulatory region binding"/>
    <property type="evidence" value="ECO:0007669"/>
    <property type="project" value="TreeGrafter"/>
</dbReference>
<dbReference type="PANTHER" id="PTHR30146">
    <property type="entry name" value="LACI-RELATED TRANSCRIPTIONAL REPRESSOR"/>
    <property type="match status" value="1"/>
</dbReference>
<dbReference type="Gene3D" id="3.40.50.2300">
    <property type="match status" value="2"/>
</dbReference>
<feature type="domain" description="HTH lacI-type" evidence="4">
    <location>
        <begin position="6"/>
        <end position="60"/>
    </location>
</feature>
<evidence type="ECO:0000256" key="3">
    <source>
        <dbReference type="ARBA" id="ARBA00023163"/>
    </source>
</evidence>
<dbReference type="Pfam" id="PF00356">
    <property type="entry name" value="LacI"/>
    <property type="match status" value="1"/>
</dbReference>
<proteinExistence type="predicted"/>
<dbReference type="SUPFAM" id="SSF47413">
    <property type="entry name" value="lambda repressor-like DNA-binding domains"/>
    <property type="match status" value="1"/>
</dbReference>
<dbReference type="EMBL" id="WSQA01000001">
    <property type="protein sequence ID" value="MVZ60581.1"/>
    <property type="molecule type" value="Genomic_DNA"/>
</dbReference>
<organism evidence="5 6">
    <name type="scientific">Sphingobacterium humi</name>
    <dbReference type="NCBI Taxonomy" id="1796905"/>
    <lineage>
        <taxon>Bacteria</taxon>
        <taxon>Pseudomonadati</taxon>
        <taxon>Bacteroidota</taxon>
        <taxon>Sphingobacteriia</taxon>
        <taxon>Sphingobacteriales</taxon>
        <taxon>Sphingobacteriaceae</taxon>
        <taxon>Sphingobacterium</taxon>
    </lineage>
</organism>
<keyword evidence="1" id="KW-0805">Transcription regulation</keyword>
<accession>A0A6N8KWE5</accession>
<dbReference type="SUPFAM" id="SSF53822">
    <property type="entry name" value="Periplasmic binding protein-like I"/>
    <property type="match status" value="1"/>
</dbReference>
<evidence type="ECO:0000313" key="5">
    <source>
        <dbReference type="EMBL" id="MVZ60581.1"/>
    </source>
</evidence>